<accession>A0ABU8I805</accession>
<sequence>MKKFSILFVFVAGVFSLTSCLKDDSDIPSTSVVTLTNLYPTESGVLYLVNNNQIQIQSGKYKSNEGFLAIPGNKNIKVIDRSKLTKEGSNANEVMIDTNLTFIDTLSYSCFVYGQVEKPKFVRAKNIAVKDLGTKSGVRVFHLATGAEKINITIGDQEIPAFMNKVQESAATIETTEVFRPVNSGTFTIKATDEAGNLLAQKENVNLKSGSYHNIRINGIKGNEKFPLEISLSDQE</sequence>
<name>A0ABU8I805_9SPHI</name>
<feature type="chain" id="PRO_5045569564" evidence="1">
    <location>
        <begin position="22"/>
        <end position="236"/>
    </location>
</feature>
<dbReference type="EMBL" id="JAYLLN010000036">
    <property type="protein sequence ID" value="MEI5985852.1"/>
    <property type="molecule type" value="Genomic_DNA"/>
</dbReference>
<feature type="signal peptide" evidence="1">
    <location>
        <begin position="1"/>
        <end position="21"/>
    </location>
</feature>
<keyword evidence="1" id="KW-0732">Signal</keyword>
<gene>
    <name evidence="2" type="ORF">VJ786_13185</name>
</gene>
<protein>
    <submittedName>
        <fullName evidence="2">DUF4397 domain-containing protein</fullName>
    </submittedName>
</protein>
<evidence type="ECO:0000256" key="1">
    <source>
        <dbReference type="SAM" id="SignalP"/>
    </source>
</evidence>
<keyword evidence="3" id="KW-1185">Reference proteome</keyword>
<reference evidence="2 3" key="1">
    <citation type="submission" date="2024-01" db="EMBL/GenBank/DDBJ databases">
        <title>Sphingobacterium tenebrionis sp. nov., a novel endophyte isolated from tenebrio molitor intestines.</title>
        <authorList>
            <person name="Zhang C."/>
        </authorList>
    </citation>
    <scope>NUCLEOTIDE SEQUENCE [LARGE SCALE GENOMIC DNA]</scope>
    <source>
        <strain evidence="2 3">PU5-4</strain>
    </source>
</reference>
<proteinExistence type="predicted"/>
<organism evidence="2 3">
    <name type="scientific">Sphingobacterium tenebrionis</name>
    <dbReference type="NCBI Taxonomy" id="3111775"/>
    <lineage>
        <taxon>Bacteria</taxon>
        <taxon>Pseudomonadati</taxon>
        <taxon>Bacteroidota</taxon>
        <taxon>Sphingobacteriia</taxon>
        <taxon>Sphingobacteriales</taxon>
        <taxon>Sphingobacteriaceae</taxon>
        <taxon>Sphingobacterium</taxon>
    </lineage>
</organism>
<evidence type="ECO:0000313" key="2">
    <source>
        <dbReference type="EMBL" id="MEI5985852.1"/>
    </source>
</evidence>
<comment type="caution">
    <text evidence="2">The sequence shown here is derived from an EMBL/GenBank/DDBJ whole genome shotgun (WGS) entry which is preliminary data.</text>
</comment>
<dbReference type="RefSeq" id="WP_134777824.1">
    <property type="nucleotide sequence ID" value="NZ_JAYLLN010000036.1"/>
</dbReference>
<evidence type="ECO:0000313" key="3">
    <source>
        <dbReference type="Proteomes" id="UP001363035"/>
    </source>
</evidence>
<dbReference type="PROSITE" id="PS51257">
    <property type="entry name" value="PROKAR_LIPOPROTEIN"/>
    <property type="match status" value="1"/>
</dbReference>
<dbReference type="Proteomes" id="UP001363035">
    <property type="component" value="Unassembled WGS sequence"/>
</dbReference>